<organism evidence="1 2">
    <name type="scientific">Paenibacillus macerans</name>
    <name type="common">Bacillus macerans</name>
    <dbReference type="NCBI Taxonomy" id="44252"/>
    <lineage>
        <taxon>Bacteria</taxon>
        <taxon>Bacillati</taxon>
        <taxon>Bacillota</taxon>
        <taxon>Bacilli</taxon>
        <taxon>Bacillales</taxon>
        <taxon>Paenibacillaceae</taxon>
        <taxon>Paenibacillus</taxon>
    </lineage>
</organism>
<evidence type="ECO:0000313" key="2">
    <source>
        <dbReference type="Proteomes" id="UP000029278"/>
    </source>
</evidence>
<accession>A0A090ZCP5</accession>
<gene>
    <name evidence="1" type="ORF">DJ90_1694</name>
</gene>
<proteinExistence type="predicted"/>
<dbReference type="AlphaFoldDB" id="A0A090ZCP5"/>
<sequence length="58" mass="6560">MNRKRRNGGWWAVSDNGLTPSFLPLKGNFLLTITEKNMVSVRAFHRSKICPSVKGKIT</sequence>
<evidence type="ECO:0000313" key="1">
    <source>
        <dbReference type="EMBL" id="KFN08422.1"/>
    </source>
</evidence>
<dbReference type="HOGENOM" id="CLU_2975045_0_0_9"/>
<dbReference type="EMBL" id="JMQA01000029">
    <property type="protein sequence ID" value="KFN08422.1"/>
    <property type="molecule type" value="Genomic_DNA"/>
</dbReference>
<dbReference type="Proteomes" id="UP000029278">
    <property type="component" value="Unassembled WGS sequence"/>
</dbReference>
<protein>
    <submittedName>
        <fullName evidence="1">Uncharacterized protein</fullName>
    </submittedName>
</protein>
<comment type="caution">
    <text evidence="1">The sequence shown here is derived from an EMBL/GenBank/DDBJ whole genome shotgun (WGS) entry which is preliminary data.</text>
</comment>
<dbReference type="STRING" id="44252.DJ90_1694"/>
<reference evidence="1 2" key="1">
    <citation type="submission" date="2014-04" db="EMBL/GenBank/DDBJ databases">
        <authorList>
            <person name="Bishop-Lilly K.A."/>
            <person name="Broomall S.M."/>
            <person name="Chain P.S."/>
            <person name="Chertkov O."/>
            <person name="Coyne S.R."/>
            <person name="Daligault H.E."/>
            <person name="Davenport K.W."/>
            <person name="Erkkila T."/>
            <person name="Frey K.G."/>
            <person name="Gibbons H.S."/>
            <person name="Gu W."/>
            <person name="Jaissle J."/>
            <person name="Johnson S.L."/>
            <person name="Koroleva G.I."/>
            <person name="Ladner J.T."/>
            <person name="Lo C.-C."/>
            <person name="Minogue T.D."/>
            <person name="Munk C."/>
            <person name="Palacios G.F."/>
            <person name="Redden C.L."/>
            <person name="Rosenzweig C.N."/>
            <person name="Scholz M.B."/>
            <person name="Teshima H."/>
            <person name="Xu Y."/>
        </authorList>
    </citation>
    <scope>NUCLEOTIDE SEQUENCE [LARGE SCALE GENOMIC DNA]</scope>
    <source>
        <strain evidence="1 2">8244</strain>
    </source>
</reference>
<keyword evidence="2" id="KW-1185">Reference proteome</keyword>
<name>A0A090ZCP5_PAEMA</name>